<dbReference type="EMBL" id="BSDZ01000078">
    <property type="protein sequence ID" value="GLI67216.1"/>
    <property type="molecule type" value="Genomic_DNA"/>
</dbReference>
<dbReference type="InterPro" id="IPR011992">
    <property type="entry name" value="EF-hand-dom_pair"/>
</dbReference>
<feature type="non-terminal residue" evidence="2">
    <location>
        <position position="1"/>
    </location>
</feature>
<dbReference type="Pfam" id="PF13499">
    <property type="entry name" value="EF-hand_7"/>
    <property type="match status" value="1"/>
</dbReference>
<protein>
    <recommendedName>
        <fullName evidence="1">EF-hand domain-containing protein</fullName>
    </recommendedName>
</protein>
<gene>
    <name evidence="2" type="ORF">VaNZ11_011140</name>
</gene>
<dbReference type="InterPro" id="IPR002048">
    <property type="entry name" value="EF_hand_dom"/>
</dbReference>
<keyword evidence="3" id="KW-1185">Reference proteome</keyword>
<dbReference type="SUPFAM" id="SSF47473">
    <property type="entry name" value="EF-hand"/>
    <property type="match status" value="1"/>
</dbReference>
<name>A0ABQ5SBH8_9CHLO</name>
<dbReference type="Gene3D" id="1.10.238.10">
    <property type="entry name" value="EF-hand"/>
    <property type="match status" value="1"/>
</dbReference>
<feature type="domain" description="EF-hand" evidence="1">
    <location>
        <begin position="106"/>
        <end position="141"/>
    </location>
</feature>
<evidence type="ECO:0000259" key="1">
    <source>
        <dbReference type="PROSITE" id="PS50222"/>
    </source>
</evidence>
<accession>A0ABQ5SBH8</accession>
<reference evidence="2 3" key="1">
    <citation type="journal article" date="2023" name="IScience">
        <title>Expanded male sex-determining region conserved during the evolution of homothallism in the green alga Volvox.</title>
        <authorList>
            <person name="Yamamoto K."/>
            <person name="Matsuzaki R."/>
            <person name="Mahakham W."/>
            <person name="Heman W."/>
            <person name="Sekimoto H."/>
            <person name="Kawachi M."/>
            <person name="Minakuchi Y."/>
            <person name="Toyoda A."/>
            <person name="Nozaki H."/>
        </authorList>
    </citation>
    <scope>NUCLEOTIDE SEQUENCE [LARGE SCALE GENOMIC DNA]</scope>
    <source>
        <strain evidence="2 3">NIES-4468</strain>
    </source>
</reference>
<organism evidence="2 3">
    <name type="scientific">Volvox africanus</name>
    <dbReference type="NCBI Taxonomy" id="51714"/>
    <lineage>
        <taxon>Eukaryota</taxon>
        <taxon>Viridiplantae</taxon>
        <taxon>Chlorophyta</taxon>
        <taxon>core chlorophytes</taxon>
        <taxon>Chlorophyceae</taxon>
        <taxon>CS clade</taxon>
        <taxon>Chlamydomonadales</taxon>
        <taxon>Volvocaceae</taxon>
        <taxon>Volvox</taxon>
    </lineage>
</organism>
<dbReference type="Proteomes" id="UP001165090">
    <property type="component" value="Unassembled WGS sequence"/>
</dbReference>
<evidence type="ECO:0000313" key="2">
    <source>
        <dbReference type="EMBL" id="GLI67216.1"/>
    </source>
</evidence>
<dbReference type="PROSITE" id="PS50222">
    <property type="entry name" value="EF_HAND_2"/>
    <property type="match status" value="1"/>
</dbReference>
<sequence length="176" mass="20025">SLLIRTQCIIWVVITALSYKAFHCFCVLRMNISQVERIVCDAFNAFSSGEPYLNRHSFKCAVLFATGWKPRSQDLEACLGQQVGANAMLTIDHLQRVVQMVLSTRDSTSRLREVYQAFDTAGLGFIRREEVLHIFENVAPTVRTNIVEEVFDALDTRRTGRVSCEDFMAELRGRLS</sequence>
<proteinExistence type="predicted"/>
<comment type="caution">
    <text evidence="2">The sequence shown here is derived from an EMBL/GenBank/DDBJ whole genome shotgun (WGS) entry which is preliminary data.</text>
</comment>
<evidence type="ECO:0000313" key="3">
    <source>
        <dbReference type="Proteomes" id="UP001165090"/>
    </source>
</evidence>